<dbReference type="AlphaFoldDB" id="A0A0L1JL54"/>
<dbReference type="EMBL" id="AQQZ01000009">
    <property type="protein sequence ID" value="KNG92479.1"/>
    <property type="molecule type" value="Genomic_DNA"/>
</dbReference>
<sequence length="106" mass="12054">MSRLILCLLILVTAVSCTRRTNYHEFDGVYFRTKARGERADRGDFTVRVNNYTRSEAGAREAGRYQAVQHCIRYFGTSLIDWENGPDDDTLVTDGDTLILKGNCLE</sequence>
<reference evidence="1 2" key="1">
    <citation type="journal article" date="2015" name="Int. J. Syst. Evol. Microbiol.">
        <title>Aestuariivita atlantica sp. nov., isolated from deep sea sediment of the Atlantic Ocean.</title>
        <authorList>
            <person name="Li G."/>
            <person name="Lai Q."/>
            <person name="Du Y."/>
            <person name="Liu X."/>
            <person name="Sun F."/>
            <person name="Shao Z."/>
        </authorList>
    </citation>
    <scope>NUCLEOTIDE SEQUENCE [LARGE SCALE GENOMIC DNA]</scope>
    <source>
        <strain evidence="1 2">22II-S11-z3</strain>
    </source>
</reference>
<evidence type="ECO:0008006" key="3">
    <source>
        <dbReference type="Google" id="ProtNLM"/>
    </source>
</evidence>
<dbReference type="OrthoDB" id="7659281at2"/>
<gene>
    <name evidence="1" type="ORF">ATO11_17905</name>
</gene>
<keyword evidence="2" id="KW-1185">Reference proteome</keyword>
<evidence type="ECO:0000313" key="2">
    <source>
        <dbReference type="Proteomes" id="UP000036938"/>
    </source>
</evidence>
<dbReference type="STRING" id="1317121.ATO11_17905"/>
<dbReference type="RefSeq" id="WP_050532281.1">
    <property type="nucleotide sequence ID" value="NZ_AQQZ01000009.1"/>
</dbReference>
<protein>
    <recommendedName>
        <fullName evidence="3">Lipoprotein</fullName>
    </recommendedName>
</protein>
<evidence type="ECO:0000313" key="1">
    <source>
        <dbReference type="EMBL" id="KNG92479.1"/>
    </source>
</evidence>
<dbReference type="PROSITE" id="PS51257">
    <property type="entry name" value="PROKAR_LIPOPROTEIN"/>
    <property type="match status" value="1"/>
</dbReference>
<dbReference type="Proteomes" id="UP000036938">
    <property type="component" value="Unassembled WGS sequence"/>
</dbReference>
<comment type="caution">
    <text evidence="1">The sequence shown here is derived from an EMBL/GenBank/DDBJ whole genome shotgun (WGS) entry which is preliminary data.</text>
</comment>
<organism evidence="1 2">
    <name type="scientific">Pseudaestuariivita atlantica</name>
    <dbReference type="NCBI Taxonomy" id="1317121"/>
    <lineage>
        <taxon>Bacteria</taxon>
        <taxon>Pseudomonadati</taxon>
        <taxon>Pseudomonadota</taxon>
        <taxon>Alphaproteobacteria</taxon>
        <taxon>Rhodobacterales</taxon>
        <taxon>Paracoccaceae</taxon>
        <taxon>Pseudaestuariivita</taxon>
    </lineage>
</organism>
<proteinExistence type="predicted"/>
<accession>A0A0L1JL54</accession>
<name>A0A0L1JL54_9RHOB</name>